<feature type="transmembrane region" description="Helical" evidence="1">
    <location>
        <begin position="228"/>
        <end position="246"/>
    </location>
</feature>
<evidence type="ECO:0008006" key="3">
    <source>
        <dbReference type="Google" id="ProtNLM"/>
    </source>
</evidence>
<keyword evidence="1" id="KW-1133">Transmembrane helix</keyword>
<gene>
    <name evidence="2" type="ORF">AVDCRST_MAG91-1881</name>
</gene>
<feature type="transmembrane region" description="Helical" evidence="1">
    <location>
        <begin position="293"/>
        <end position="320"/>
    </location>
</feature>
<feature type="transmembrane region" description="Helical" evidence="1">
    <location>
        <begin position="163"/>
        <end position="185"/>
    </location>
</feature>
<organism evidence="2">
    <name type="scientific">uncultured Sphingomonadaceae bacterium</name>
    <dbReference type="NCBI Taxonomy" id="169976"/>
    <lineage>
        <taxon>Bacteria</taxon>
        <taxon>Pseudomonadati</taxon>
        <taxon>Pseudomonadota</taxon>
        <taxon>Alphaproteobacteria</taxon>
        <taxon>Sphingomonadales</taxon>
        <taxon>Sphingomonadaceae</taxon>
        <taxon>environmental samples</taxon>
    </lineage>
</organism>
<feature type="transmembrane region" description="Helical" evidence="1">
    <location>
        <begin position="252"/>
        <end position="281"/>
    </location>
</feature>
<protein>
    <recommendedName>
        <fullName evidence="3">Transmembrane protein</fullName>
    </recommendedName>
</protein>
<sequence length="459" mass="49221">MATTTISVHAGWRGFLPPLLRALRSGLVGVPIGLCLAALFYLANYASLGRDIPQARAHVAAAFEAGALQDEDYLAGNTAIGWHQYNDCLILWQALDQRAPADQLAVSPLISPHPETGTRCRALRGFAAGEAPPVPEFYHRYIHGHTMVARYLLPVLTVEQIRFLYQSVVTLLIVSGIGIALIALVRRRHPIESLFFLVLFLAFARWFGVEQFGQSLGHGPSDIVHLSYLLFLAAAAVMGGMSRRAAVLTAGLLGALVITFEFLTGGLPLGIAAVIGALPFAVRRNDAEDPEPYVLAALFAFCAAALTCLLVKMALALYVFGPAPLVDSAMQLQMRAGIGSNQGELAGVDLVTIAKKLVKGLQGMASGMILMAGLMVAAAIAAGVWGARFLLRSAGPIMRRQVIAVLLSNAALALLLGVLWQHTVVHAWFMERTLVWTIGTGFALFALAAWKQLDPFPDR</sequence>
<feature type="transmembrane region" description="Helical" evidence="1">
    <location>
        <begin position="22"/>
        <end position="43"/>
    </location>
</feature>
<feature type="transmembrane region" description="Helical" evidence="1">
    <location>
        <begin position="433"/>
        <end position="450"/>
    </location>
</feature>
<proteinExistence type="predicted"/>
<accession>A0A6J4T7Q9</accession>
<keyword evidence="1" id="KW-0472">Membrane</keyword>
<feature type="transmembrane region" description="Helical" evidence="1">
    <location>
        <begin position="402"/>
        <end position="421"/>
    </location>
</feature>
<evidence type="ECO:0000256" key="1">
    <source>
        <dbReference type="SAM" id="Phobius"/>
    </source>
</evidence>
<evidence type="ECO:0000313" key="2">
    <source>
        <dbReference type="EMBL" id="CAA9515911.1"/>
    </source>
</evidence>
<dbReference type="AlphaFoldDB" id="A0A6J4T7Q9"/>
<feature type="transmembrane region" description="Helical" evidence="1">
    <location>
        <begin position="191"/>
        <end position="208"/>
    </location>
</feature>
<dbReference type="EMBL" id="CADCVX010000351">
    <property type="protein sequence ID" value="CAA9515911.1"/>
    <property type="molecule type" value="Genomic_DNA"/>
</dbReference>
<feature type="transmembrane region" description="Helical" evidence="1">
    <location>
        <begin position="368"/>
        <end position="390"/>
    </location>
</feature>
<name>A0A6J4T7Q9_9SPHN</name>
<keyword evidence="1" id="KW-0812">Transmembrane</keyword>
<reference evidence="2" key="1">
    <citation type="submission" date="2020-02" db="EMBL/GenBank/DDBJ databases">
        <authorList>
            <person name="Meier V. D."/>
        </authorList>
    </citation>
    <scope>NUCLEOTIDE SEQUENCE</scope>
    <source>
        <strain evidence="2">AVDCRST_MAG91</strain>
    </source>
</reference>